<feature type="region of interest" description="Disordered" evidence="1">
    <location>
        <begin position="80"/>
        <end position="101"/>
    </location>
</feature>
<dbReference type="EMBL" id="CALNXJ010000005">
    <property type="protein sequence ID" value="CAH3039244.1"/>
    <property type="molecule type" value="Genomic_DNA"/>
</dbReference>
<accession>A0AAU9W0D9</accession>
<reference evidence="3 4" key="1">
    <citation type="submission" date="2022-05" db="EMBL/GenBank/DDBJ databases">
        <authorList>
            <consortium name="Genoscope - CEA"/>
            <person name="William W."/>
        </authorList>
    </citation>
    <scope>NUCLEOTIDE SEQUENCE [LARGE SCALE GENOMIC DNA]</scope>
</reference>
<evidence type="ECO:0000256" key="2">
    <source>
        <dbReference type="SAM" id="SignalP"/>
    </source>
</evidence>
<proteinExistence type="predicted"/>
<feature type="chain" id="PRO_5043829832" evidence="2">
    <location>
        <begin position="17"/>
        <end position="187"/>
    </location>
</feature>
<feature type="compositionally biased region" description="Pro residues" evidence="1">
    <location>
        <begin position="53"/>
        <end position="64"/>
    </location>
</feature>
<feature type="non-terminal residue" evidence="3">
    <location>
        <position position="1"/>
    </location>
</feature>
<feature type="signal peptide" evidence="2">
    <location>
        <begin position="1"/>
        <end position="16"/>
    </location>
</feature>
<keyword evidence="4" id="KW-1185">Reference proteome</keyword>
<evidence type="ECO:0000313" key="3">
    <source>
        <dbReference type="EMBL" id="CAH3039244.1"/>
    </source>
</evidence>
<feature type="compositionally biased region" description="Pro residues" evidence="1">
    <location>
        <begin position="174"/>
        <end position="187"/>
    </location>
</feature>
<sequence>NTLLLVLFFGASVALAELPFENPALDELSDEDREEITEELEEVENDPFFLEPPSGPPSPSPPPEVNILTTQNISAFCLQKKYTGRPRPSGPRPSRRPRPRLSFSPQSAIYLLNNENKYVMNTLLLVLFFGASVALAELPFENPALVELSDEEGEEITGELKEVENDPFFSEQPSGPPSPSRPPKVKL</sequence>
<comment type="caution">
    <text evidence="3">The sequence shown here is derived from an EMBL/GenBank/DDBJ whole genome shotgun (WGS) entry which is preliminary data.</text>
</comment>
<feature type="region of interest" description="Disordered" evidence="1">
    <location>
        <begin position="148"/>
        <end position="187"/>
    </location>
</feature>
<evidence type="ECO:0000256" key="1">
    <source>
        <dbReference type="SAM" id="MobiDB-lite"/>
    </source>
</evidence>
<feature type="region of interest" description="Disordered" evidence="1">
    <location>
        <begin position="26"/>
        <end position="65"/>
    </location>
</feature>
<organism evidence="3 4">
    <name type="scientific">Pocillopora meandrina</name>
    <dbReference type="NCBI Taxonomy" id="46732"/>
    <lineage>
        <taxon>Eukaryota</taxon>
        <taxon>Metazoa</taxon>
        <taxon>Cnidaria</taxon>
        <taxon>Anthozoa</taxon>
        <taxon>Hexacorallia</taxon>
        <taxon>Scleractinia</taxon>
        <taxon>Astrocoeniina</taxon>
        <taxon>Pocilloporidae</taxon>
        <taxon>Pocillopora</taxon>
    </lineage>
</organism>
<evidence type="ECO:0000313" key="4">
    <source>
        <dbReference type="Proteomes" id="UP001159428"/>
    </source>
</evidence>
<gene>
    <name evidence="3" type="ORF">PMEA_00025702</name>
</gene>
<feature type="compositionally biased region" description="Acidic residues" evidence="1">
    <location>
        <begin position="27"/>
        <end position="45"/>
    </location>
</feature>
<dbReference type="AlphaFoldDB" id="A0AAU9W0D9"/>
<feature type="non-terminal residue" evidence="3">
    <location>
        <position position="187"/>
    </location>
</feature>
<dbReference type="Proteomes" id="UP001159428">
    <property type="component" value="Unassembled WGS sequence"/>
</dbReference>
<name>A0AAU9W0D9_9CNID</name>
<protein>
    <submittedName>
        <fullName evidence="3">Uncharacterized protein</fullName>
    </submittedName>
</protein>
<keyword evidence="2" id="KW-0732">Signal</keyword>
<feature type="compositionally biased region" description="Acidic residues" evidence="1">
    <location>
        <begin position="148"/>
        <end position="157"/>
    </location>
</feature>